<accession>A0A6S6RYK8</accession>
<evidence type="ECO:0008006" key="4">
    <source>
        <dbReference type="Google" id="ProtNLM"/>
    </source>
</evidence>
<feature type="domain" description="FIST C-domain" evidence="2">
    <location>
        <begin position="220"/>
        <end position="356"/>
    </location>
</feature>
<evidence type="ECO:0000259" key="1">
    <source>
        <dbReference type="SMART" id="SM00897"/>
    </source>
</evidence>
<dbReference type="Pfam" id="PF08495">
    <property type="entry name" value="FIST"/>
    <property type="match status" value="1"/>
</dbReference>
<dbReference type="PANTHER" id="PTHR40252:SF2">
    <property type="entry name" value="BLR0328 PROTEIN"/>
    <property type="match status" value="1"/>
</dbReference>
<protein>
    <recommendedName>
        <fullName evidence="4">FIST C-domain domain-containing protein</fullName>
    </recommendedName>
</protein>
<reference evidence="3" key="1">
    <citation type="submission" date="2020-01" db="EMBL/GenBank/DDBJ databases">
        <authorList>
            <person name="Meier V. D."/>
            <person name="Meier V D."/>
        </authorList>
    </citation>
    <scope>NUCLEOTIDE SEQUENCE</scope>
    <source>
        <strain evidence="3">HLG_WM_MAG_06</strain>
    </source>
</reference>
<sequence>MQHKLINSTDVDVLIEEIDKSITKSFTPTLAFIYLSVKYDITYLVRMLDKYDFVIVGSTTSGEVYADDILGVNVRDKTITCMLLDLDKTSFYLKLKEKNKSSHRELGMRMAKWSQKKVNSPTVLTLTSGVEFNNESYIQGLQTKIRHLFGASAGDDQLFQRTHVFSGEKIISNGALVLVFDNAKVDIVSTRSFGWSGIGTQRIVTKSNQNIVYTIDDKPAVEFYKDYLNISSSDMPGIGVNYPMEVVLQNGQTIYRAALHINEDGSLLFAGHVEEHAKVRISAPIGEEIINYVGKGIEDSLAKVENFKADFTLIFPCTAHKNLLGSYAINEIEAVYAKTKEAPLIGFYAYGEIASSRDSNAFHNQTFVTVQLREK</sequence>
<dbReference type="AlphaFoldDB" id="A0A6S6RYK8"/>
<evidence type="ECO:0000313" key="3">
    <source>
        <dbReference type="EMBL" id="CAA6798911.1"/>
    </source>
</evidence>
<dbReference type="InterPro" id="IPR019494">
    <property type="entry name" value="FIST_C"/>
</dbReference>
<dbReference type="EMBL" id="CACVAP010000011">
    <property type="protein sequence ID" value="CAA6798911.1"/>
    <property type="molecule type" value="Genomic_DNA"/>
</dbReference>
<dbReference type="SMART" id="SM01204">
    <property type="entry name" value="FIST_C"/>
    <property type="match status" value="1"/>
</dbReference>
<proteinExistence type="predicted"/>
<organism evidence="3">
    <name type="scientific">uncultured Sulfurovum sp</name>
    <dbReference type="NCBI Taxonomy" id="269237"/>
    <lineage>
        <taxon>Bacteria</taxon>
        <taxon>Pseudomonadati</taxon>
        <taxon>Campylobacterota</taxon>
        <taxon>Epsilonproteobacteria</taxon>
        <taxon>Campylobacterales</taxon>
        <taxon>Sulfurovaceae</taxon>
        <taxon>Sulfurovum</taxon>
        <taxon>environmental samples</taxon>
    </lineage>
</organism>
<dbReference type="PANTHER" id="PTHR40252">
    <property type="entry name" value="BLR0328 PROTEIN"/>
    <property type="match status" value="1"/>
</dbReference>
<evidence type="ECO:0000259" key="2">
    <source>
        <dbReference type="SMART" id="SM01204"/>
    </source>
</evidence>
<dbReference type="InterPro" id="IPR013702">
    <property type="entry name" value="FIST_domain_N"/>
</dbReference>
<dbReference type="SMART" id="SM00897">
    <property type="entry name" value="FIST"/>
    <property type="match status" value="1"/>
</dbReference>
<name>A0A6S6RYK8_9BACT</name>
<dbReference type="Pfam" id="PF10442">
    <property type="entry name" value="FIST_C"/>
    <property type="match status" value="1"/>
</dbReference>
<feature type="domain" description="FIST" evidence="1">
    <location>
        <begin position="27"/>
        <end position="219"/>
    </location>
</feature>
<gene>
    <name evidence="3" type="ORF">HELGO_WM2370</name>
</gene>